<evidence type="ECO:0000313" key="1">
    <source>
        <dbReference type="EMBL" id="VFU15146.1"/>
    </source>
</evidence>
<gene>
    <name evidence="1" type="ORF">SCFA_2870006</name>
</gene>
<accession>A0A485M0H5</accession>
<dbReference type="AlphaFoldDB" id="A0A485M0H5"/>
<sequence length="43" mass="4899">MAVYSYFLSKCEFVRTNLLKELFKSDIRGTGMVAGEFKNESTS</sequence>
<dbReference type="EMBL" id="CAADRN010000209">
    <property type="protein sequence ID" value="VFU15146.1"/>
    <property type="molecule type" value="Genomic_DNA"/>
</dbReference>
<name>A0A485M0H5_9ZZZZ</name>
<protein>
    <submittedName>
        <fullName evidence="1">Uncharacterized protein</fullName>
    </submittedName>
</protein>
<organism evidence="1">
    <name type="scientific">anaerobic digester metagenome</name>
    <dbReference type="NCBI Taxonomy" id="1263854"/>
    <lineage>
        <taxon>unclassified sequences</taxon>
        <taxon>metagenomes</taxon>
        <taxon>ecological metagenomes</taxon>
    </lineage>
</organism>
<reference evidence="1" key="1">
    <citation type="submission" date="2019-03" db="EMBL/GenBank/DDBJ databases">
        <authorList>
            <person name="Hao L."/>
        </authorList>
    </citation>
    <scope>NUCLEOTIDE SEQUENCE</scope>
</reference>
<proteinExistence type="predicted"/>